<proteinExistence type="predicted"/>
<organism evidence="1 2">
    <name type="scientific">Mameliella alba</name>
    <dbReference type="NCBI Taxonomy" id="561184"/>
    <lineage>
        <taxon>Bacteria</taxon>
        <taxon>Pseudomonadati</taxon>
        <taxon>Pseudomonadota</taxon>
        <taxon>Alphaproteobacteria</taxon>
        <taxon>Rhodobacterales</taxon>
        <taxon>Roseobacteraceae</taxon>
        <taxon>Mameliella</taxon>
    </lineage>
</organism>
<comment type="caution">
    <text evidence="1">The sequence shown here is derived from an EMBL/GenBank/DDBJ whole genome shotgun (WGS) entry which is preliminary data.</text>
</comment>
<accession>A0A0B3RJ13</accession>
<dbReference type="Proteomes" id="UP000030960">
    <property type="component" value="Unassembled WGS sequence"/>
</dbReference>
<evidence type="ECO:0000313" key="1">
    <source>
        <dbReference type="EMBL" id="KHQ51255.1"/>
    </source>
</evidence>
<dbReference type="AlphaFoldDB" id="A0A0B3RJ13"/>
<evidence type="ECO:0000313" key="2">
    <source>
        <dbReference type="Proteomes" id="UP000030960"/>
    </source>
</evidence>
<dbReference type="EMBL" id="JSUQ01000019">
    <property type="protein sequence ID" value="KHQ51255.1"/>
    <property type="molecule type" value="Genomic_DNA"/>
</dbReference>
<dbReference type="RefSeq" id="WP_043145019.1">
    <property type="nucleotide sequence ID" value="NZ_JSUQ01000019.1"/>
</dbReference>
<gene>
    <name evidence="1" type="ORF">OA50_04288</name>
</gene>
<keyword evidence="2" id="KW-1185">Reference proteome</keyword>
<protein>
    <submittedName>
        <fullName evidence="1">Uncharacterized protein</fullName>
    </submittedName>
</protein>
<reference evidence="1 2" key="1">
    <citation type="submission" date="2014-10" db="EMBL/GenBank/DDBJ databases">
        <title>Genome sequence of Ponticoccus sp. strain UMTAT08 isolated from clonal culture of toxic dinoflagellate Alexandrium tamiyavanichii.</title>
        <authorList>
            <person name="Gan H.Y."/>
            <person name="Muhd D.-D."/>
            <person name="Mohd Noor M.E."/>
            <person name="Yeong Y.S."/>
            <person name="Usup G."/>
        </authorList>
    </citation>
    <scope>NUCLEOTIDE SEQUENCE [LARGE SCALE GENOMIC DNA]</scope>
    <source>
        <strain evidence="1 2">UMTAT08</strain>
    </source>
</reference>
<dbReference type="STRING" id="561184.SAMN05216376_12072"/>
<sequence length="92" mass="10089">MAAGQDPAALWGYCPREIDHILRGAAYRDQALAWLAGRYGAVGFHHPQDFPNAPKLIDFAPPASGVEAEIAAIRRRVRVEHDTRQARGDNGN</sequence>
<name>A0A0B3RJ13_9RHOB</name>